<name>A0AAV4QJ66_9ARAC</name>
<reference evidence="3 4" key="1">
    <citation type="submission" date="2021-06" db="EMBL/GenBank/DDBJ databases">
        <title>Caerostris darwini draft genome.</title>
        <authorList>
            <person name="Kono N."/>
            <person name="Arakawa K."/>
        </authorList>
    </citation>
    <scope>NUCLEOTIDE SEQUENCE [LARGE SCALE GENOMIC DNA]</scope>
</reference>
<protein>
    <submittedName>
        <fullName evidence="3">Uncharacterized protein</fullName>
    </submittedName>
</protein>
<sequence length="201" mass="22737">MQRISNNLNKLNILMLALLTSLIKVWHSWNSTAKPLPFAIVTTLKSHPRLRPIEQESVIKIALVARFPPPPLFTQPPFVLPPSPQYDNEGKRAVLRPEDIFPHTTQPDSNLSDCSKRKVVNYPSTGKSAKNTTPSRTPTPALLPLPREKRTSGNFRANALIDFVEGQTIISEKVPRRFSFSKATADLISFFEKRFWIFSFG</sequence>
<keyword evidence="2" id="KW-0732">Signal</keyword>
<evidence type="ECO:0000256" key="1">
    <source>
        <dbReference type="SAM" id="MobiDB-lite"/>
    </source>
</evidence>
<feature type="signal peptide" evidence="2">
    <location>
        <begin position="1"/>
        <end position="28"/>
    </location>
</feature>
<feature type="chain" id="PRO_5043730410" evidence="2">
    <location>
        <begin position="29"/>
        <end position="201"/>
    </location>
</feature>
<evidence type="ECO:0000313" key="3">
    <source>
        <dbReference type="EMBL" id="GIY10103.1"/>
    </source>
</evidence>
<feature type="region of interest" description="Disordered" evidence="1">
    <location>
        <begin position="122"/>
        <end position="148"/>
    </location>
</feature>
<dbReference type="Proteomes" id="UP001054837">
    <property type="component" value="Unassembled WGS sequence"/>
</dbReference>
<evidence type="ECO:0000256" key="2">
    <source>
        <dbReference type="SAM" id="SignalP"/>
    </source>
</evidence>
<gene>
    <name evidence="3" type="ORF">CDAR_550951</name>
</gene>
<feature type="compositionally biased region" description="Low complexity" evidence="1">
    <location>
        <begin position="132"/>
        <end position="145"/>
    </location>
</feature>
<dbReference type="AlphaFoldDB" id="A0AAV4QJ66"/>
<comment type="caution">
    <text evidence="3">The sequence shown here is derived from an EMBL/GenBank/DDBJ whole genome shotgun (WGS) entry which is preliminary data.</text>
</comment>
<organism evidence="3 4">
    <name type="scientific">Caerostris darwini</name>
    <dbReference type="NCBI Taxonomy" id="1538125"/>
    <lineage>
        <taxon>Eukaryota</taxon>
        <taxon>Metazoa</taxon>
        <taxon>Ecdysozoa</taxon>
        <taxon>Arthropoda</taxon>
        <taxon>Chelicerata</taxon>
        <taxon>Arachnida</taxon>
        <taxon>Araneae</taxon>
        <taxon>Araneomorphae</taxon>
        <taxon>Entelegynae</taxon>
        <taxon>Araneoidea</taxon>
        <taxon>Araneidae</taxon>
        <taxon>Caerostris</taxon>
    </lineage>
</organism>
<dbReference type="EMBL" id="BPLQ01004710">
    <property type="protein sequence ID" value="GIY10103.1"/>
    <property type="molecule type" value="Genomic_DNA"/>
</dbReference>
<evidence type="ECO:0000313" key="4">
    <source>
        <dbReference type="Proteomes" id="UP001054837"/>
    </source>
</evidence>
<feature type="compositionally biased region" description="Polar residues" evidence="1">
    <location>
        <begin position="122"/>
        <end position="131"/>
    </location>
</feature>
<keyword evidence="4" id="KW-1185">Reference proteome</keyword>
<accession>A0AAV4QJ66</accession>
<proteinExistence type="predicted"/>